<reference evidence="2" key="2">
    <citation type="submission" date="2016-05" db="EMBL/GenBank/DDBJ databases">
        <authorList>
            <person name="Lavstsen T."/>
            <person name="Jespersen J.S."/>
        </authorList>
    </citation>
    <scope>NUCLEOTIDE SEQUENCE [LARGE SCALE GENOMIC DNA]</scope>
</reference>
<dbReference type="EMBL" id="FLRE01000179">
    <property type="protein sequence ID" value="SBT45481.1"/>
    <property type="molecule type" value="Genomic_DNA"/>
</dbReference>
<evidence type="ECO:0000313" key="2">
    <source>
        <dbReference type="EMBL" id="SBT45481.1"/>
    </source>
</evidence>
<dbReference type="EMBL" id="FLRD01000001">
    <property type="protein sequence ID" value="SBT30474.1"/>
    <property type="molecule type" value="Genomic_DNA"/>
</dbReference>
<accession>A0A1A8ZNN9</accession>
<sequence length="135" mass="15370">MNGGADFPCAYAHTNVRKKQTRANKSRGDMHFLKTVQGKIEILCEHLNKRHNISINTWPLCAHPLRKFVREHWNVRGSATGGGEANGISATGSNSLTHTYVHLRMHMYIHLYISIYASTLSLHFIERETHAFTKN</sequence>
<dbReference type="AlphaFoldDB" id="A0A1A8ZNN9"/>
<dbReference type="Proteomes" id="UP000078550">
    <property type="component" value="Unassembled WGS sequence"/>
</dbReference>
<gene>
    <name evidence="1" type="ORF">POVWA1_001370</name>
    <name evidence="2" type="ORF">POVWA2_050040</name>
</gene>
<evidence type="ECO:0000313" key="1">
    <source>
        <dbReference type="EMBL" id="SBT30474.1"/>
    </source>
</evidence>
<proteinExistence type="predicted"/>
<name>A0A1A8ZNN9_PLAOA</name>
<reference evidence="3 4" key="1">
    <citation type="submission" date="2016-05" db="EMBL/GenBank/DDBJ databases">
        <authorList>
            <person name="Naeem Raeece"/>
        </authorList>
    </citation>
    <scope>NUCLEOTIDE SEQUENCE [LARGE SCALE GENOMIC DNA]</scope>
</reference>
<organism evidence="2 3">
    <name type="scientific">Plasmodium ovale wallikeri</name>
    <dbReference type="NCBI Taxonomy" id="864142"/>
    <lineage>
        <taxon>Eukaryota</taxon>
        <taxon>Sar</taxon>
        <taxon>Alveolata</taxon>
        <taxon>Apicomplexa</taxon>
        <taxon>Aconoidasida</taxon>
        <taxon>Haemosporida</taxon>
        <taxon>Plasmodiidae</taxon>
        <taxon>Plasmodium</taxon>
        <taxon>Plasmodium (Plasmodium)</taxon>
    </lineage>
</organism>
<evidence type="ECO:0000313" key="3">
    <source>
        <dbReference type="Proteomes" id="UP000078550"/>
    </source>
</evidence>
<protein>
    <submittedName>
        <fullName evidence="2">Uncharacterized protein</fullName>
    </submittedName>
</protein>
<keyword evidence="4" id="KW-1185">Reference proteome</keyword>
<dbReference type="Proteomes" id="UP000078555">
    <property type="component" value="Unassembled WGS sequence"/>
</dbReference>
<evidence type="ECO:0000313" key="4">
    <source>
        <dbReference type="Proteomes" id="UP000078555"/>
    </source>
</evidence>